<reference evidence="15 16" key="1">
    <citation type="submission" date="2015-04" db="EMBL/GenBank/DDBJ databases">
        <title>Draft Genome Sequence of the Novel Agar-Digesting Marine Bacterium Q1.</title>
        <authorList>
            <person name="Li Y."/>
            <person name="Li D."/>
            <person name="Chen G."/>
            <person name="Du Z."/>
        </authorList>
    </citation>
    <scope>NUCLEOTIDE SEQUENCE [LARGE SCALE GENOMIC DNA]</scope>
    <source>
        <strain evidence="15 16">Q1</strain>
    </source>
</reference>
<keyword evidence="12 13" id="KW-0739">Sodium transport</keyword>
<evidence type="ECO:0000256" key="5">
    <source>
        <dbReference type="ARBA" id="ARBA00022475"/>
    </source>
</evidence>
<dbReference type="NCBIfam" id="NF007093">
    <property type="entry name" value="PRK09547.1"/>
    <property type="match status" value="1"/>
</dbReference>
<comment type="similarity">
    <text evidence="2 13">Belongs to the NhaB Na(+)/H(+) (TC 2.A.34) antiporter family.</text>
</comment>
<dbReference type="PANTHER" id="PTHR43302:SF1">
    <property type="entry name" value="NA(+)_H(+) ANTIPORTER NHAB"/>
    <property type="match status" value="1"/>
</dbReference>
<keyword evidence="6" id="KW-0997">Cell inner membrane</keyword>
<evidence type="ECO:0000256" key="4">
    <source>
        <dbReference type="ARBA" id="ARBA00022449"/>
    </source>
</evidence>
<feature type="transmembrane region" description="Helical" evidence="13">
    <location>
        <begin position="391"/>
        <end position="415"/>
    </location>
</feature>
<feature type="transmembrane region" description="Helical" evidence="13">
    <location>
        <begin position="95"/>
        <end position="120"/>
    </location>
</feature>
<evidence type="ECO:0000256" key="9">
    <source>
        <dbReference type="ARBA" id="ARBA00023053"/>
    </source>
</evidence>
<keyword evidence="10 13" id="KW-0406">Ion transport</keyword>
<dbReference type="Pfam" id="PF06450">
    <property type="entry name" value="NhaB"/>
    <property type="match status" value="1"/>
</dbReference>
<keyword evidence="9 13" id="KW-0915">Sodium</keyword>
<dbReference type="OrthoDB" id="5288732at2"/>
<evidence type="ECO:0000313" key="16">
    <source>
        <dbReference type="Proteomes" id="UP000037600"/>
    </source>
</evidence>
<dbReference type="Proteomes" id="UP000037600">
    <property type="component" value="Unassembled WGS sequence"/>
</dbReference>
<comment type="subcellular location">
    <subcellularLocation>
        <location evidence="1 13">Cell membrane</location>
        <topology evidence="1 13">Multi-pass membrane protein</topology>
    </subcellularLocation>
</comment>
<sequence>MSQSVSTTVFRNFLGNAPTWYKQFIIACLVINPILFYIAPYLAGWALVIQFIFTLAMALKCYPLQPGGLLAIEAVFIGMTSSDHVMHEISTNLEVLLLLVFMVAGIYFMKSLLLFCFTKLLLNVKSKVTLSLAFVISSAILSAFLDALTVIAVIISVAVGFYSIYHKVASGKDFSADHDHSEDKQIEPLSKENLEKFRAFLRNLLMHAAIGTALGGVMTMVGEPQNLIIAEKSGWGFAEFALRVSPVSIPVFFFGLMTTFLVEKFKIFDYGSELPEPVRDILTDYNAYQDKYRSKADIAKLWVQGVIAIWLVVALAMHLAAVGLIGLSIIIFATSFCGIIEEHALGKAFEEALPFTALLCVFFTIVAVIIDQQLFIPVIDWVLSFEGKNQLGMFYLANGLLSMVSDNVFVGSVYITEVKQAWLNGQITRDQFDLLSVSINTGTNLPSVATPNGQAAFLFLLTSTLAPLLRLSYGRMVWMALPYTVVLTSVGLIATWELLPTMTEWMYSVHLIEHHSATAGALEATNSGH</sequence>
<evidence type="ECO:0000256" key="10">
    <source>
        <dbReference type="ARBA" id="ARBA00023065"/>
    </source>
</evidence>
<evidence type="ECO:0000256" key="1">
    <source>
        <dbReference type="ARBA" id="ARBA00004651"/>
    </source>
</evidence>
<evidence type="ECO:0000313" key="15">
    <source>
        <dbReference type="EMBL" id="KMT65173.1"/>
    </source>
</evidence>
<dbReference type="RefSeq" id="WP_048692328.1">
    <property type="nucleotide sequence ID" value="NZ_KQ130490.1"/>
</dbReference>
<keyword evidence="4 13" id="KW-0050">Antiport</keyword>
<evidence type="ECO:0000256" key="6">
    <source>
        <dbReference type="ARBA" id="ARBA00022519"/>
    </source>
</evidence>
<keyword evidence="16" id="KW-1185">Reference proteome</keyword>
<dbReference type="GO" id="GO:0015385">
    <property type="term" value="F:sodium:proton antiporter activity"/>
    <property type="evidence" value="ECO:0007669"/>
    <property type="project" value="UniProtKB-UniRule"/>
</dbReference>
<feature type="transmembrane region" description="Helical" evidence="13">
    <location>
        <begin position="20"/>
        <end position="39"/>
    </location>
</feature>
<gene>
    <name evidence="13" type="primary">nhaB</name>
    <name evidence="15" type="ORF">XM47_10585</name>
</gene>
<evidence type="ECO:0000256" key="13">
    <source>
        <dbReference type="HAMAP-Rule" id="MF_01599"/>
    </source>
</evidence>
<dbReference type="AlphaFoldDB" id="A0A0J8GWV8"/>
<evidence type="ECO:0000256" key="11">
    <source>
        <dbReference type="ARBA" id="ARBA00023136"/>
    </source>
</evidence>
<organism evidence="15 16">
    <name type="scientific">Catenovulum maritimum</name>
    <dbReference type="NCBI Taxonomy" id="1513271"/>
    <lineage>
        <taxon>Bacteria</taxon>
        <taxon>Pseudomonadati</taxon>
        <taxon>Pseudomonadota</taxon>
        <taxon>Gammaproteobacteria</taxon>
        <taxon>Alteromonadales</taxon>
        <taxon>Alteromonadaceae</taxon>
        <taxon>Catenovulum</taxon>
    </lineage>
</organism>
<comment type="caution">
    <text evidence="15">The sequence shown here is derived from an EMBL/GenBank/DDBJ whole genome shotgun (WGS) entry which is preliminary data.</text>
</comment>
<comment type="caution">
    <text evidence="13">Lacks conserved residue(s) required for the propagation of feature annotation.</text>
</comment>
<dbReference type="NCBIfam" id="TIGR00774">
    <property type="entry name" value="NhaB"/>
    <property type="match status" value="1"/>
</dbReference>
<feature type="transmembrane region" description="Helical" evidence="13">
    <location>
        <begin position="480"/>
        <end position="499"/>
    </location>
</feature>
<dbReference type="GO" id="GO:0005886">
    <property type="term" value="C:plasma membrane"/>
    <property type="evidence" value="ECO:0007669"/>
    <property type="project" value="UniProtKB-SubCell"/>
</dbReference>
<feature type="transmembrane region" description="Helical" evidence="13">
    <location>
        <begin position="352"/>
        <end position="370"/>
    </location>
</feature>
<feature type="transmembrane region" description="Helical" evidence="13">
    <location>
        <begin position="240"/>
        <end position="262"/>
    </location>
</feature>
<evidence type="ECO:0000256" key="14">
    <source>
        <dbReference type="NCBIfam" id="TIGR00774"/>
    </source>
</evidence>
<evidence type="ECO:0000256" key="12">
    <source>
        <dbReference type="ARBA" id="ARBA00023201"/>
    </source>
</evidence>
<keyword evidence="5 13" id="KW-1003">Cell membrane</keyword>
<evidence type="ECO:0000256" key="2">
    <source>
        <dbReference type="ARBA" id="ARBA00006036"/>
    </source>
</evidence>
<keyword evidence="7 13" id="KW-0812">Transmembrane</keyword>
<evidence type="ECO:0000256" key="7">
    <source>
        <dbReference type="ARBA" id="ARBA00022692"/>
    </source>
</evidence>
<dbReference type="PANTHER" id="PTHR43302">
    <property type="entry name" value="TRANSPORTER ARSB-RELATED"/>
    <property type="match status" value="1"/>
</dbReference>
<feature type="transmembrane region" description="Helical" evidence="13">
    <location>
        <begin position="301"/>
        <end position="332"/>
    </location>
</feature>
<keyword evidence="8 13" id="KW-1133">Transmembrane helix</keyword>
<keyword evidence="3 13" id="KW-0813">Transport</keyword>
<dbReference type="EMBL" id="LAZL01000015">
    <property type="protein sequence ID" value="KMT65173.1"/>
    <property type="molecule type" value="Genomic_DNA"/>
</dbReference>
<dbReference type="HAMAP" id="MF_01599">
    <property type="entry name" value="NhaB"/>
    <property type="match status" value="1"/>
</dbReference>
<feature type="transmembrane region" description="Helical" evidence="13">
    <location>
        <begin position="132"/>
        <end position="165"/>
    </location>
</feature>
<dbReference type="PATRIC" id="fig|1513271.3.peg.2156"/>
<dbReference type="InterPro" id="IPR004671">
    <property type="entry name" value="Na+/H+_antiporter_NhaB"/>
</dbReference>
<comment type="catalytic activity">
    <reaction evidence="13">
        <text>2 Na(+)(in) + 3 H(+)(out) = 2 Na(+)(out) + 3 H(+)(in)</text>
        <dbReference type="Rhea" id="RHEA:29247"/>
        <dbReference type="ChEBI" id="CHEBI:15378"/>
        <dbReference type="ChEBI" id="CHEBI:29101"/>
    </reaction>
</comment>
<accession>A0A0J8GWV8</accession>
<protein>
    <recommendedName>
        <fullName evidence="13 14">Na(+)/H(+) antiporter NhaB</fullName>
    </recommendedName>
    <alternativeName>
        <fullName evidence="13">Sodium/proton antiporter NhaB</fullName>
    </alternativeName>
</protein>
<dbReference type="STRING" id="1513271.XM47_10585"/>
<keyword evidence="11 13" id="KW-0472">Membrane</keyword>
<proteinExistence type="inferred from homology"/>
<comment type="function">
    <text evidence="13">Na(+)/H(+) antiporter that extrudes sodium in exchange for external protons.</text>
</comment>
<name>A0A0J8GWV8_9ALTE</name>
<evidence type="ECO:0000256" key="3">
    <source>
        <dbReference type="ARBA" id="ARBA00022448"/>
    </source>
</evidence>
<evidence type="ECO:0000256" key="8">
    <source>
        <dbReference type="ARBA" id="ARBA00022989"/>
    </source>
</evidence>